<dbReference type="EMBL" id="QPJJ01000023">
    <property type="protein sequence ID" value="RCW62733.1"/>
    <property type="molecule type" value="Genomic_DNA"/>
</dbReference>
<keyword evidence="2" id="KW-1185">Reference proteome</keyword>
<evidence type="ECO:0000313" key="2">
    <source>
        <dbReference type="Proteomes" id="UP000252585"/>
    </source>
</evidence>
<protein>
    <submittedName>
        <fullName evidence="1">SLAP domain-containing protein</fullName>
    </submittedName>
</protein>
<comment type="caution">
    <text evidence="1">The sequence shown here is derived from an EMBL/GenBank/DDBJ whole genome shotgun (WGS) entry which is preliminary data.</text>
</comment>
<reference evidence="1 2" key="1">
    <citation type="submission" date="2018-07" db="EMBL/GenBank/DDBJ databases">
        <title>Genomic Encyclopedia of Type Strains, Phase IV (KMG-IV): sequencing the most valuable type-strain genomes for metagenomic binning, comparative biology and taxonomic classification.</title>
        <authorList>
            <person name="Goeker M."/>
        </authorList>
    </citation>
    <scope>NUCLEOTIDE SEQUENCE [LARGE SCALE GENOMIC DNA]</scope>
    <source>
        <strain evidence="1 2">DSM 27696</strain>
    </source>
</reference>
<proteinExistence type="predicted"/>
<dbReference type="Proteomes" id="UP000252585">
    <property type="component" value="Unassembled WGS sequence"/>
</dbReference>
<gene>
    <name evidence="1" type="ORF">DFR57_1232</name>
</gene>
<name>A0A368X479_9BACI</name>
<dbReference type="NCBIfam" id="TIGR04398">
    <property type="entry name" value="SLAP_DUP"/>
    <property type="match status" value="1"/>
</dbReference>
<sequence length="124" mass="15105">MHRLFFEPTWEKNVSYEIRKKIEKRFSDRNTSTHMFDILWTTRNHRGHLLVITLIHNELEENLSLIHEQIGLYKNNQLIAETHVTEEKCFIPKYTSMPWTFIFRDHTQLDLHGEETDKLELRKI</sequence>
<organism evidence="1 2">
    <name type="scientific">Saliterribacillus persicus</name>
    <dbReference type="NCBI Taxonomy" id="930114"/>
    <lineage>
        <taxon>Bacteria</taxon>
        <taxon>Bacillati</taxon>
        <taxon>Bacillota</taxon>
        <taxon>Bacilli</taxon>
        <taxon>Bacillales</taxon>
        <taxon>Bacillaceae</taxon>
        <taxon>Saliterribacillus</taxon>
    </lineage>
</organism>
<dbReference type="RefSeq" id="WP_170133029.1">
    <property type="nucleotide sequence ID" value="NZ_QPJJ01000023.1"/>
</dbReference>
<dbReference type="AlphaFoldDB" id="A0A368X479"/>
<dbReference type="InterPro" id="IPR030910">
    <property type="entry name" value="SLAP_dom"/>
</dbReference>
<accession>A0A368X479</accession>
<evidence type="ECO:0000313" key="1">
    <source>
        <dbReference type="EMBL" id="RCW62733.1"/>
    </source>
</evidence>